<reference evidence="3 4" key="1">
    <citation type="submission" date="2020-05" db="EMBL/GenBank/DDBJ databases">
        <title>Azospirillum oleiclasticum sp. nov, a nitrogen-fixing and heavy crude oil-emulsifying bacterium isolated from the crude oil of Yumen Oilfield.</title>
        <authorList>
            <person name="Wu D."/>
            <person name="Cai M."/>
            <person name="Zhang X."/>
        </authorList>
    </citation>
    <scope>NUCLEOTIDE SEQUENCE [LARGE SCALE GENOMIC DNA]</scope>
    <source>
        <strain evidence="3 4">ROY-1-1-2</strain>
    </source>
</reference>
<dbReference type="InterPro" id="IPR013154">
    <property type="entry name" value="ADH-like_N"/>
</dbReference>
<dbReference type="SUPFAM" id="SSF50129">
    <property type="entry name" value="GroES-like"/>
    <property type="match status" value="1"/>
</dbReference>
<dbReference type="PANTHER" id="PTHR44154:SF1">
    <property type="entry name" value="QUINONE OXIDOREDUCTASE"/>
    <property type="match status" value="1"/>
</dbReference>
<dbReference type="InterPro" id="IPR020843">
    <property type="entry name" value="ER"/>
</dbReference>
<protein>
    <submittedName>
        <fullName evidence="3">Zinc-binding dehydrogenase</fullName>
    </submittedName>
</protein>
<name>A0ABX2TI91_9PROT</name>
<sequence length="344" mass="36423">MLAAVLDEEEGTRRVSVRDVPEPVRAASEVTVAVRAATLNRVDLYMRGGGAGITHTLPIVVGLDCAGVVAEVGPEETLLKPGDRVLAYPSLWCGRCEFCLAGEPVLCARVRIRGEHIDGILAERVTFPGANLFRVPDALSFEEAAALPTAYLTAWRMVSTKGWVRPTDTVLIFGIGGGVSLAAMQMCKALGARTIVTSGSDDKLERARALGADVTINHRSADVVRAVMAATGGRGADVVIENVGKATWAWAMRSVVRGGRIVVCGATSGSGPAMDLQRLFIRQIQVIGTTLANPGELAELLAFIDRTGLRPVIDRRFALAETPAALDHLDAGNQFGKVAIMVSE</sequence>
<dbReference type="SUPFAM" id="SSF51735">
    <property type="entry name" value="NAD(P)-binding Rossmann-fold domains"/>
    <property type="match status" value="1"/>
</dbReference>
<feature type="domain" description="Cyclic nucleotide-binding" evidence="2">
    <location>
        <begin position="288"/>
        <end position="344"/>
    </location>
</feature>
<keyword evidence="1" id="KW-0521">NADP</keyword>
<dbReference type="Pfam" id="PF08240">
    <property type="entry name" value="ADH_N"/>
    <property type="match status" value="1"/>
</dbReference>
<dbReference type="PROSITE" id="PS50042">
    <property type="entry name" value="CNMP_BINDING_3"/>
    <property type="match status" value="1"/>
</dbReference>
<evidence type="ECO:0000313" key="3">
    <source>
        <dbReference type="EMBL" id="NYZ24062.1"/>
    </source>
</evidence>
<dbReference type="Gene3D" id="3.90.180.10">
    <property type="entry name" value="Medium-chain alcohol dehydrogenases, catalytic domain"/>
    <property type="match status" value="1"/>
</dbReference>
<keyword evidence="4" id="KW-1185">Reference proteome</keyword>
<comment type="caution">
    <text evidence="3">The sequence shown here is derived from an EMBL/GenBank/DDBJ whole genome shotgun (WGS) entry which is preliminary data.</text>
</comment>
<dbReference type="SMART" id="SM00829">
    <property type="entry name" value="PKS_ER"/>
    <property type="match status" value="1"/>
</dbReference>
<dbReference type="InterPro" id="IPR011032">
    <property type="entry name" value="GroES-like_sf"/>
</dbReference>
<dbReference type="InterPro" id="IPR036291">
    <property type="entry name" value="NAD(P)-bd_dom_sf"/>
</dbReference>
<dbReference type="RefSeq" id="WP_180285838.1">
    <property type="nucleotide sequence ID" value="NZ_JABFDB010000034.1"/>
</dbReference>
<dbReference type="InterPro" id="IPR000595">
    <property type="entry name" value="cNMP-bd_dom"/>
</dbReference>
<gene>
    <name evidence="3" type="ORF">HND93_30535</name>
</gene>
<dbReference type="InterPro" id="IPR013149">
    <property type="entry name" value="ADH-like_C"/>
</dbReference>
<accession>A0ABX2TI91</accession>
<dbReference type="PANTHER" id="PTHR44154">
    <property type="entry name" value="QUINONE OXIDOREDUCTASE"/>
    <property type="match status" value="1"/>
</dbReference>
<dbReference type="EMBL" id="JABFDB010000034">
    <property type="protein sequence ID" value="NYZ24062.1"/>
    <property type="molecule type" value="Genomic_DNA"/>
</dbReference>
<proteinExistence type="predicted"/>
<dbReference type="Gene3D" id="3.40.50.720">
    <property type="entry name" value="NAD(P)-binding Rossmann-like Domain"/>
    <property type="match status" value="1"/>
</dbReference>
<dbReference type="Proteomes" id="UP000584642">
    <property type="component" value="Unassembled WGS sequence"/>
</dbReference>
<evidence type="ECO:0000259" key="2">
    <source>
        <dbReference type="PROSITE" id="PS50042"/>
    </source>
</evidence>
<evidence type="ECO:0000256" key="1">
    <source>
        <dbReference type="ARBA" id="ARBA00022857"/>
    </source>
</evidence>
<dbReference type="Pfam" id="PF00107">
    <property type="entry name" value="ADH_zinc_N"/>
    <property type="match status" value="1"/>
</dbReference>
<dbReference type="InterPro" id="IPR051603">
    <property type="entry name" value="Zinc-ADH_QOR/CCCR"/>
</dbReference>
<organism evidence="3 4">
    <name type="scientific">Azospirillum oleiclasticum</name>
    <dbReference type="NCBI Taxonomy" id="2735135"/>
    <lineage>
        <taxon>Bacteria</taxon>
        <taxon>Pseudomonadati</taxon>
        <taxon>Pseudomonadota</taxon>
        <taxon>Alphaproteobacteria</taxon>
        <taxon>Rhodospirillales</taxon>
        <taxon>Azospirillaceae</taxon>
        <taxon>Azospirillum</taxon>
    </lineage>
</organism>
<evidence type="ECO:0000313" key="4">
    <source>
        <dbReference type="Proteomes" id="UP000584642"/>
    </source>
</evidence>